<evidence type="ECO:0000313" key="1">
    <source>
        <dbReference type="EMBL" id="MDR4249021.1"/>
    </source>
</evidence>
<dbReference type="EMBL" id="VKQA01000001">
    <property type="protein sequence ID" value="MDR4249021.1"/>
    <property type="molecule type" value="Genomic_DNA"/>
</dbReference>
<gene>
    <name evidence="1" type="ORF">FO508_01490</name>
</gene>
<protein>
    <submittedName>
        <fullName evidence="1">Uncharacterized protein</fullName>
    </submittedName>
</protein>
<sequence>MENIKHAVLHLKSGEKVVLSAHVSKQILVAMKKDALSAEEGYINDCNCSFPIREIQKIEWIR</sequence>
<dbReference type="RefSeq" id="WP_106030349.1">
    <property type="nucleotide sequence ID" value="NZ_CP187658.1"/>
</dbReference>
<accession>A0AAE4B661</accession>
<name>A0AAE4B661_BACPU</name>
<dbReference type="Proteomes" id="UP001182042">
    <property type="component" value="Unassembled WGS sequence"/>
</dbReference>
<comment type="caution">
    <text evidence="1">The sequence shown here is derived from an EMBL/GenBank/DDBJ whole genome shotgun (WGS) entry which is preliminary data.</text>
</comment>
<proteinExistence type="predicted"/>
<evidence type="ECO:0000313" key="2">
    <source>
        <dbReference type="Proteomes" id="UP001182042"/>
    </source>
</evidence>
<reference evidence="1" key="1">
    <citation type="submission" date="2019-07" db="EMBL/GenBank/DDBJ databases">
        <title>Phylogenomic Reclassification of ATCC Bacillus Strains and Various Taxa within the Genus Bacillus.</title>
        <authorList>
            <person name="Riojas M.A."/>
            <person name="Frank A.M."/>
            <person name="Fenn S.L."/>
            <person name="King S."/>
            <person name="Brower S."/>
            <person name="Hazbon M.H."/>
        </authorList>
    </citation>
    <scope>NUCLEOTIDE SEQUENCE</scope>
    <source>
        <strain evidence="1">ATCC 27142</strain>
    </source>
</reference>
<organism evidence="1 2">
    <name type="scientific">Bacillus pumilus</name>
    <name type="common">Bacillus mesentericus</name>
    <dbReference type="NCBI Taxonomy" id="1408"/>
    <lineage>
        <taxon>Bacteria</taxon>
        <taxon>Bacillati</taxon>
        <taxon>Bacillota</taxon>
        <taxon>Bacilli</taxon>
        <taxon>Bacillales</taxon>
        <taxon>Bacillaceae</taxon>
        <taxon>Bacillus</taxon>
    </lineage>
</organism>
<dbReference type="AlphaFoldDB" id="A0AAE4B661"/>